<comment type="catalytic activity">
    <reaction evidence="1 6">
        <text>[protein]-peptidylproline (omega=180) = [protein]-peptidylproline (omega=0)</text>
        <dbReference type="Rhea" id="RHEA:16237"/>
        <dbReference type="Rhea" id="RHEA-COMP:10747"/>
        <dbReference type="Rhea" id="RHEA-COMP:10748"/>
        <dbReference type="ChEBI" id="CHEBI:83833"/>
        <dbReference type="ChEBI" id="CHEBI:83834"/>
        <dbReference type="EC" id="5.2.1.8"/>
    </reaction>
</comment>
<dbReference type="Proteomes" id="UP000799440">
    <property type="component" value="Unassembled WGS sequence"/>
</dbReference>
<name>A0A6A6V645_9PLEO</name>
<protein>
    <recommendedName>
        <fullName evidence="6">Peptidyl-prolyl cis-trans isomerase</fullName>
        <ecNumber evidence="6">5.2.1.8</ecNumber>
    </recommendedName>
</protein>
<evidence type="ECO:0000256" key="1">
    <source>
        <dbReference type="ARBA" id="ARBA00000971"/>
    </source>
</evidence>
<evidence type="ECO:0000256" key="7">
    <source>
        <dbReference type="SAM" id="MobiDB-lite"/>
    </source>
</evidence>
<reference evidence="9" key="1">
    <citation type="journal article" date="2020" name="Stud. Mycol.">
        <title>101 Dothideomycetes genomes: a test case for predicting lifestyles and emergence of pathogens.</title>
        <authorList>
            <person name="Haridas S."/>
            <person name="Albert R."/>
            <person name="Binder M."/>
            <person name="Bloem J."/>
            <person name="Labutti K."/>
            <person name="Salamov A."/>
            <person name="Andreopoulos B."/>
            <person name="Baker S."/>
            <person name="Barry K."/>
            <person name="Bills G."/>
            <person name="Bluhm B."/>
            <person name="Cannon C."/>
            <person name="Castanera R."/>
            <person name="Culley D."/>
            <person name="Daum C."/>
            <person name="Ezra D."/>
            <person name="Gonzalez J."/>
            <person name="Henrissat B."/>
            <person name="Kuo A."/>
            <person name="Liang C."/>
            <person name="Lipzen A."/>
            <person name="Lutzoni F."/>
            <person name="Magnuson J."/>
            <person name="Mondo S."/>
            <person name="Nolan M."/>
            <person name="Ohm R."/>
            <person name="Pangilinan J."/>
            <person name="Park H.-J."/>
            <person name="Ramirez L."/>
            <person name="Alfaro M."/>
            <person name="Sun H."/>
            <person name="Tritt A."/>
            <person name="Yoshinaga Y."/>
            <person name="Zwiers L.-H."/>
            <person name="Turgeon B."/>
            <person name="Goodwin S."/>
            <person name="Spatafora J."/>
            <person name="Crous P."/>
            <person name="Grigoriev I."/>
        </authorList>
    </citation>
    <scope>NUCLEOTIDE SEQUENCE</scope>
    <source>
        <strain evidence="9">CBS 119925</strain>
    </source>
</reference>
<dbReference type="EC" id="5.2.1.8" evidence="6"/>
<proteinExistence type="inferred from homology"/>
<sequence>MAPKNKGKGKDNSASGSEAKGSGGGKLKPATSINVRHILCEKHSKKEEALQKIREGKKFDEVAREMSEDKARQGGSLGWKVRGSLLADFEKVAYELEPSTTVSPKIGECKTSEGYHIIMVEGRK</sequence>
<feature type="domain" description="PpiC" evidence="8">
    <location>
        <begin position="30"/>
        <end position="122"/>
    </location>
</feature>
<organism evidence="9 10">
    <name type="scientific">Sporormia fimetaria CBS 119925</name>
    <dbReference type="NCBI Taxonomy" id="1340428"/>
    <lineage>
        <taxon>Eukaryota</taxon>
        <taxon>Fungi</taxon>
        <taxon>Dikarya</taxon>
        <taxon>Ascomycota</taxon>
        <taxon>Pezizomycotina</taxon>
        <taxon>Dothideomycetes</taxon>
        <taxon>Pleosporomycetidae</taxon>
        <taxon>Pleosporales</taxon>
        <taxon>Sporormiaceae</taxon>
        <taxon>Sporormia</taxon>
    </lineage>
</organism>
<dbReference type="OrthoDB" id="1911748at2759"/>
<evidence type="ECO:0000259" key="8">
    <source>
        <dbReference type="PROSITE" id="PS50198"/>
    </source>
</evidence>
<evidence type="ECO:0000256" key="2">
    <source>
        <dbReference type="ARBA" id="ARBA00010242"/>
    </source>
</evidence>
<feature type="region of interest" description="Disordered" evidence="7">
    <location>
        <begin position="1"/>
        <end position="32"/>
    </location>
</feature>
<dbReference type="PANTHER" id="PTHR45995">
    <property type="match status" value="1"/>
</dbReference>
<dbReference type="Pfam" id="PF00639">
    <property type="entry name" value="Rotamase"/>
    <property type="match status" value="1"/>
</dbReference>
<dbReference type="SUPFAM" id="SSF54534">
    <property type="entry name" value="FKBP-like"/>
    <property type="match status" value="1"/>
</dbReference>
<gene>
    <name evidence="9" type="ORF">M011DRAFT_407952</name>
</gene>
<dbReference type="GO" id="GO:0006364">
    <property type="term" value="P:rRNA processing"/>
    <property type="evidence" value="ECO:0007669"/>
    <property type="project" value="InterPro"/>
</dbReference>
<keyword evidence="4 5" id="KW-0413">Isomerase</keyword>
<dbReference type="InterPro" id="IPR046357">
    <property type="entry name" value="PPIase_dom_sf"/>
</dbReference>
<dbReference type="Gene3D" id="3.10.50.40">
    <property type="match status" value="1"/>
</dbReference>
<dbReference type="GO" id="GO:0003755">
    <property type="term" value="F:peptidyl-prolyl cis-trans isomerase activity"/>
    <property type="evidence" value="ECO:0007669"/>
    <property type="project" value="UniProtKB-UniRule"/>
</dbReference>
<evidence type="ECO:0000256" key="6">
    <source>
        <dbReference type="RuleBase" id="RU363014"/>
    </source>
</evidence>
<accession>A0A6A6V645</accession>
<dbReference type="EMBL" id="MU006586">
    <property type="protein sequence ID" value="KAF2744801.1"/>
    <property type="molecule type" value="Genomic_DNA"/>
</dbReference>
<keyword evidence="3 5" id="KW-0697">Rotamase</keyword>
<evidence type="ECO:0000256" key="5">
    <source>
        <dbReference type="PROSITE-ProRule" id="PRU00278"/>
    </source>
</evidence>
<evidence type="ECO:0000256" key="3">
    <source>
        <dbReference type="ARBA" id="ARBA00023110"/>
    </source>
</evidence>
<evidence type="ECO:0000256" key="4">
    <source>
        <dbReference type="ARBA" id="ARBA00023235"/>
    </source>
</evidence>
<dbReference type="InterPro" id="IPR000297">
    <property type="entry name" value="PPIase_PpiC"/>
</dbReference>
<keyword evidence="10" id="KW-1185">Reference proteome</keyword>
<evidence type="ECO:0000313" key="9">
    <source>
        <dbReference type="EMBL" id="KAF2744801.1"/>
    </source>
</evidence>
<dbReference type="GO" id="GO:0003677">
    <property type="term" value="F:DNA binding"/>
    <property type="evidence" value="ECO:0007669"/>
    <property type="project" value="InterPro"/>
</dbReference>
<dbReference type="AlphaFoldDB" id="A0A6A6V645"/>
<evidence type="ECO:0000313" key="10">
    <source>
        <dbReference type="Proteomes" id="UP000799440"/>
    </source>
</evidence>
<dbReference type="InterPro" id="IPR043323">
    <property type="entry name" value="PIN4"/>
</dbReference>
<comment type="similarity">
    <text evidence="2">Belongs to the PpiC/parvulin rotamase family. PIN4 subfamily.</text>
</comment>
<dbReference type="PROSITE" id="PS50198">
    <property type="entry name" value="PPIC_PPIASE_2"/>
    <property type="match status" value="1"/>
</dbReference>